<accession>A0A6J4MTG2</accession>
<gene>
    <name evidence="1" type="ORF">AVDCRST_MAG68-5181</name>
</gene>
<evidence type="ECO:0000313" key="1">
    <source>
        <dbReference type="EMBL" id="CAA9368263.1"/>
    </source>
</evidence>
<sequence>MRRSEAGAALLEVIVAVAILATAGTAAVAMASESARAVERARDADRRVREASAFMDAVALWTRADLDRRLGERPQGPWLLRIDRPANELYTAALADSGGHELLRTALFRPDTSRALR</sequence>
<proteinExistence type="predicted"/>
<protein>
    <recommendedName>
        <fullName evidence="2">Type II secretion system protein GspI C-terminal domain-containing protein</fullName>
    </recommendedName>
</protein>
<dbReference type="EMBL" id="CADCTW010000231">
    <property type="protein sequence ID" value="CAA9368263.1"/>
    <property type="molecule type" value="Genomic_DNA"/>
</dbReference>
<reference evidence="1" key="1">
    <citation type="submission" date="2020-02" db="EMBL/GenBank/DDBJ databases">
        <authorList>
            <person name="Meier V. D."/>
        </authorList>
    </citation>
    <scope>NUCLEOTIDE SEQUENCE</scope>
    <source>
        <strain evidence="1">AVDCRST_MAG68</strain>
    </source>
</reference>
<dbReference type="AlphaFoldDB" id="A0A6J4MTG2"/>
<evidence type="ECO:0008006" key="2">
    <source>
        <dbReference type="Google" id="ProtNLM"/>
    </source>
</evidence>
<name>A0A6J4MTG2_9BACT</name>
<organism evidence="1">
    <name type="scientific">uncultured Gemmatimonadota bacterium</name>
    <dbReference type="NCBI Taxonomy" id="203437"/>
    <lineage>
        <taxon>Bacteria</taxon>
        <taxon>Pseudomonadati</taxon>
        <taxon>Gemmatimonadota</taxon>
        <taxon>environmental samples</taxon>
    </lineage>
</organism>